<dbReference type="Pfam" id="PF00176">
    <property type="entry name" value="SNF2-rel_dom"/>
    <property type="match status" value="1"/>
</dbReference>
<dbReference type="InterPro" id="IPR014001">
    <property type="entry name" value="Helicase_ATP-bd"/>
</dbReference>
<gene>
    <name evidence="4" type="ORF">DOS84_13010</name>
</gene>
<dbReference type="CDD" id="cd09178">
    <property type="entry name" value="PLDc_N_Snf2_like"/>
    <property type="match status" value="1"/>
</dbReference>
<dbReference type="OrthoDB" id="9814088at2"/>
<dbReference type="InterPro" id="IPR049730">
    <property type="entry name" value="SNF2/RAD54-like_C"/>
</dbReference>
<dbReference type="GO" id="GO:0004386">
    <property type="term" value="F:helicase activity"/>
    <property type="evidence" value="ECO:0007669"/>
    <property type="project" value="UniProtKB-KW"/>
</dbReference>
<evidence type="ECO:0000259" key="3">
    <source>
        <dbReference type="PROSITE" id="PS51194"/>
    </source>
</evidence>
<dbReference type="PROSITE" id="PS51192">
    <property type="entry name" value="HELICASE_ATP_BIND_1"/>
    <property type="match status" value="1"/>
</dbReference>
<dbReference type="Pfam" id="PF00271">
    <property type="entry name" value="Helicase_C"/>
    <property type="match status" value="1"/>
</dbReference>
<dbReference type="InterPro" id="IPR000330">
    <property type="entry name" value="SNF2_N"/>
</dbReference>
<feature type="domain" description="Helicase C-terminal" evidence="3">
    <location>
        <begin position="716"/>
        <end position="876"/>
    </location>
</feature>
<dbReference type="PANTHER" id="PTHR45766:SF6">
    <property type="entry name" value="SWI_SNF-RELATED MATRIX-ASSOCIATED ACTIN-DEPENDENT REGULATOR OF CHROMATIN SUBFAMILY A-LIKE PROTEIN 1"/>
    <property type="match status" value="1"/>
</dbReference>
<dbReference type="PANTHER" id="PTHR45766">
    <property type="entry name" value="DNA ANNEALING HELICASE AND ENDONUCLEASE ZRANB3 FAMILY MEMBER"/>
    <property type="match status" value="1"/>
</dbReference>
<dbReference type="SMART" id="SM00490">
    <property type="entry name" value="HELICc"/>
    <property type="match status" value="1"/>
</dbReference>
<organism evidence="4 5">
    <name type="scientific">Flavobacterium aquariorum</name>
    <dbReference type="NCBI Taxonomy" id="2217670"/>
    <lineage>
        <taxon>Bacteria</taxon>
        <taxon>Pseudomonadati</taxon>
        <taxon>Bacteroidota</taxon>
        <taxon>Flavobacteriia</taxon>
        <taxon>Flavobacteriales</taxon>
        <taxon>Flavobacteriaceae</taxon>
        <taxon>Flavobacterium</taxon>
    </lineage>
</organism>
<comment type="caution">
    <text evidence="4">The sequence shown here is derived from an EMBL/GenBank/DDBJ whole genome shotgun (WGS) entry which is preliminary data.</text>
</comment>
<dbReference type="EMBL" id="QKXH01000008">
    <property type="protein sequence ID" value="PZX92787.1"/>
    <property type="molecule type" value="Genomic_DNA"/>
</dbReference>
<keyword evidence="5" id="KW-1185">Reference proteome</keyword>
<dbReference type="AlphaFoldDB" id="A0A2W7UC79"/>
<evidence type="ECO:0000313" key="4">
    <source>
        <dbReference type="EMBL" id="PZX92787.1"/>
    </source>
</evidence>
<keyword evidence="1" id="KW-0378">Hydrolase</keyword>
<proteinExistence type="predicted"/>
<dbReference type="GO" id="GO:0016787">
    <property type="term" value="F:hydrolase activity"/>
    <property type="evidence" value="ECO:0007669"/>
    <property type="project" value="UniProtKB-KW"/>
</dbReference>
<dbReference type="Gene3D" id="3.40.50.300">
    <property type="entry name" value="P-loop containing nucleotide triphosphate hydrolases"/>
    <property type="match status" value="2"/>
</dbReference>
<dbReference type="SUPFAM" id="SSF52540">
    <property type="entry name" value="P-loop containing nucleoside triphosphate hydrolases"/>
    <property type="match status" value="2"/>
</dbReference>
<feature type="domain" description="Helicase ATP-binding" evidence="2">
    <location>
        <begin position="268"/>
        <end position="410"/>
    </location>
</feature>
<evidence type="ECO:0000256" key="1">
    <source>
        <dbReference type="ARBA" id="ARBA00022801"/>
    </source>
</evidence>
<keyword evidence="4" id="KW-0067">ATP-binding</keyword>
<dbReference type="PROSITE" id="PS51194">
    <property type="entry name" value="HELICASE_CTER"/>
    <property type="match status" value="1"/>
</dbReference>
<dbReference type="SMART" id="SM00487">
    <property type="entry name" value="DEXDc"/>
    <property type="match status" value="1"/>
</dbReference>
<dbReference type="Gene3D" id="3.30.870.10">
    <property type="entry name" value="Endonuclease Chain A"/>
    <property type="match status" value="1"/>
</dbReference>
<evidence type="ECO:0000313" key="5">
    <source>
        <dbReference type="Proteomes" id="UP000249177"/>
    </source>
</evidence>
<dbReference type="GO" id="GO:0005524">
    <property type="term" value="F:ATP binding"/>
    <property type="evidence" value="ECO:0007669"/>
    <property type="project" value="InterPro"/>
</dbReference>
<dbReference type="Proteomes" id="UP000249177">
    <property type="component" value="Unassembled WGS sequence"/>
</dbReference>
<sequence>MSNNFITNNGDNATLKKRLETLISASKELKFLVGFFYFSGWQEIYQKLESNPDVTIKILVGLQVDKYLSNIVEVGVKDDSLSQEEYFTQFMKSMGYAINNADMDNEAFYNQIAFFIQLLEDGRLIIRKTLNPNHAKLYLFKLNESQILKQGFITGSSNLTKAGLQGQEEFNVEIKDYGFESAEKYFDDLWLLSIPITEAHNGSQIIIDFLKNKSQASLITPYEAYALILKTYLELQEAKKINSAVDRLLESNGFEKYQYQLDAVNQALSIIETYNGVIIADVVGLGKSIIASLIANQIGKRGLILCPPGLIGSKKEGTGWWEYKNKFKLHNWDIASSGNLENEAESILNNSLDYEVIIVDEAHKFRNQDTSAYEALLDVCRGKKVILLTATPFNNSPADIFSLLKLFIIPGQSGITLEQDLEGRFNAYNYRFKRLSNIIKYHQSLNPEKLRKAENDYTKLFGFEPPIDIHIVRQNVSAMANDIKNIITPVVLRRNRLDLKTDFEYKNEIQNLSTVKDPEEQFFALSKEQSDFYNRIITDYFSEEGNFSGAIYKPFEYENKLKDEDKLSEDDNRALQQQRNLYDFMRRLLVKRFESSFGAFEKSIERFLRTHKMVLSFIEHSDRYVMDRKVIEYIYDDEDGADDFTFEAIKDALEKFEKNAEFKKKPKHTKIYEVDKFEFRDKFLTDIKNDIKLFERINDEVKGLQLVQNDPKRKAVLETIKNVIKNEHSPRRKVILFTEYTDTVRHLKTLFEKELGGRAMFCDGSITKNFALELNANFDAKYKNKVDDFDVLITSDKLSEGYNLNRAGLIINYDIPWNPTRVIQRVGRINRMSAKVFDELHIYNFFPTEQGADIVKSREIAQQKMFLIHSALGEDSKMFDADEKPTASGLFVKMSQNPEEHEELSINTIIRNDYNEVLNNHPEVIEKIKKLPNRTKTAKLYTENNTVVLRKKGMALFSIVHQFDQEKLEGKPTEKTFEELLQHVKCTFEEERQSLTHKFWRSYEEIKEFKPKYSTGKSEATLEVKANTSLKSLLKVKQDNLDQNLISFIDTLLKDIKKYKTLSKFTLRRLILGEGKNSYDELVINIIELKRKLGADYLDVILAKSSHIENDVIIAVSNINESV</sequence>
<dbReference type="CDD" id="cd18793">
    <property type="entry name" value="SF2_C_SNF"/>
    <property type="match status" value="1"/>
</dbReference>
<name>A0A2W7UC79_9FLAO</name>
<dbReference type="RefSeq" id="WP_111410552.1">
    <property type="nucleotide sequence ID" value="NZ_QKXH01000008.1"/>
</dbReference>
<dbReference type="InterPro" id="IPR027417">
    <property type="entry name" value="P-loop_NTPase"/>
</dbReference>
<keyword evidence="4" id="KW-0547">Nucleotide-binding</keyword>
<protein>
    <submittedName>
        <fullName evidence="4">Helicase</fullName>
    </submittedName>
</protein>
<dbReference type="InterPro" id="IPR001650">
    <property type="entry name" value="Helicase_C-like"/>
</dbReference>
<reference evidence="4 5" key="1">
    <citation type="submission" date="2018-06" db="EMBL/GenBank/DDBJ databases">
        <title>Flavobacterium sp IMCC34762, genome.</title>
        <authorList>
            <person name="Joung Y."/>
            <person name="Cho J."/>
            <person name="Song J."/>
        </authorList>
    </citation>
    <scope>NUCLEOTIDE SEQUENCE [LARGE SCALE GENOMIC DNA]</scope>
    <source>
        <strain evidence="4 5">IMCC34762</strain>
    </source>
</reference>
<keyword evidence="4" id="KW-0347">Helicase</keyword>
<accession>A0A2W7UC79</accession>
<evidence type="ECO:0000259" key="2">
    <source>
        <dbReference type="PROSITE" id="PS51192"/>
    </source>
</evidence>